<keyword evidence="3" id="KW-0274">FAD</keyword>
<keyword evidence="7" id="KW-1185">Reference proteome</keyword>
<organism evidence="6 7">
    <name type="scientific">Psilocybe cf. subviscida</name>
    <dbReference type="NCBI Taxonomy" id="2480587"/>
    <lineage>
        <taxon>Eukaryota</taxon>
        <taxon>Fungi</taxon>
        <taxon>Dikarya</taxon>
        <taxon>Basidiomycota</taxon>
        <taxon>Agaricomycotina</taxon>
        <taxon>Agaricomycetes</taxon>
        <taxon>Agaricomycetidae</taxon>
        <taxon>Agaricales</taxon>
        <taxon>Agaricineae</taxon>
        <taxon>Strophariaceae</taxon>
        <taxon>Psilocybe</taxon>
    </lineage>
</organism>
<dbReference type="SUPFAM" id="SSF51905">
    <property type="entry name" value="FAD/NAD(P)-binding domain"/>
    <property type="match status" value="2"/>
</dbReference>
<dbReference type="GO" id="GO:0004499">
    <property type="term" value="F:N,N-dimethylaniline monooxygenase activity"/>
    <property type="evidence" value="ECO:0007669"/>
    <property type="project" value="InterPro"/>
</dbReference>
<feature type="transmembrane region" description="Helical" evidence="5">
    <location>
        <begin position="285"/>
        <end position="303"/>
    </location>
</feature>
<protein>
    <recommendedName>
        <fullName evidence="8">FAD/NAD(P)-binding domain-containing protein</fullName>
    </recommendedName>
</protein>
<proteinExistence type="inferred from homology"/>
<evidence type="ECO:0008006" key="8">
    <source>
        <dbReference type="Google" id="ProtNLM"/>
    </source>
</evidence>
<dbReference type="AlphaFoldDB" id="A0A8H5B753"/>
<gene>
    <name evidence="6" type="ORF">D9619_012105</name>
</gene>
<evidence type="ECO:0000256" key="1">
    <source>
        <dbReference type="ARBA" id="ARBA00010139"/>
    </source>
</evidence>
<dbReference type="GO" id="GO:0050660">
    <property type="term" value="F:flavin adenine dinucleotide binding"/>
    <property type="evidence" value="ECO:0007669"/>
    <property type="project" value="InterPro"/>
</dbReference>
<sequence length="575" mass="64956">MSRLLCLDPRTLKKVNRDVQLQTASLLTHISLYRTTMSSQTGPQIVIIGAGSGGLSCAIALKRKWGFTDFIIYEKSDEVGGTWRDNIYPGCSSDVPMSFYSLSTDLHNWKESHGAQPDTYAYWVSLARKYDLYPTIRFNTKVLSATWDATRRGYEIVVADSRADGVQSTSFAPILISAIGVLEMPRFAEIPGLAAFKGEMFHSARWDSGVALQKKRVGVVGNGASAYVPPFRAFFVPMITKDPSVEVLQFCRTPHWLMPPIRKPYAKFRLALNDRFPFLLRLARWWVYIRMELIFLCIFTNRFTRYLLTRLARAYIRYAAPEKYADKLIPTFTLGCKRIIYDTGFLSALHRPNLDLNWDGIERIVEDGIVTKTGEHIKLDVLIFATGYSADYYPFPVRGRTQTIQEYYEESEGAKAYLGTTIPGFPNFFVISGPNTITGHTSVIYTSEVQIGHLMQLIKPILDSAISSIEVRTAPTDAYNATIHASIAASVYTRCVSWYRVGGEGKVTNIFPRSATTFWWWLRRANFEHYIVEGKDADRFVSRRRNEGILRKAALGVVVALVVAGARALYSSWVS</sequence>
<dbReference type="PANTHER" id="PTHR42877:SF4">
    <property type="entry name" value="FAD_NAD(P)-BINDING DOMAIN-CONTAINING PROTEIN-RELATED"/>
    <property type="match status" value="1"/>
</dbReference>
<dbReference type="InterPro" id="IPR051209">
    <property type="entry name" value="FAD-bind_Monooxygenase_sf"/>
</dbReference>
<dbReference type="InterPro" id="IPR036188">
    <property type="entry name" value="FAD/NAD-bd_sf"/>
</dbReference>
<dbReference type="GO" id="GO:0050661">
    <property type="term" value="F:NADP binding"/>
    <property type="evidence" value="ECO:0007669"/>
    <property type="project" value="InterPro"/>
</dbReference>
<evidence type="ECO:0000313" key="6">
    <source>
        <dbReference type="EMBL" id="KAF5318034.1"/>
    </source>
</evidence>
<reference evidence="6 7" key="1">
    <citation type="journal article" date="2020" name="ISME J.">
        <title>Uncovering the hidden diversity of litter-decomposition mechanisms in mushroom-forming fungi.</title>
        <authorList>
            <person name="Floudas D."/>
            <person name="Bentzer J."/>
            <person name="Ahren D."/>
            <person name="Johansson T."/>
            <person name="Persson P."/>
            <person name="Tunlid A."/>
        </authorList>
    </citation>
    <scope>NUCLEOTIDE SEQUENCE [LARGE SCALE GENOMIC DNA]</scope>
    <source>
        <strain evidence="6 7">CBS 101986</strain>
    </source>
</reference>
<comment type="similarity">
    <text evidence="1">Belongs to the FAD-binding monooxygenase family.</text>
</comment>
<dbReference type="Proteomes" id="UP000567179">
    <property type="component" value="Unassembled WGS sequence"/>
</dbReference>
<evidence type="ECO:0000313" key="7">
    <source>
        <dbReference type="Proteomes" id="UP000567179"/>
    </source>
</evidence>
<dbReference type="EMBL" id="JAACJJ010000031">
    <property type="protein sequence ID" value="KAF5318034.1"/>
    <property type="molecule type" value="Genomic_DNA"/>
</dbReference>
<keyword evidence="5" id="KW-0812">Transmembrane</keyword>
<evidence type="ECO:0000256" key="5">
    <source>
        <dbReference type="SAM" id="Phobius"/>
    </source>
</evidence>
<dbReference type="Gene3D" id="3.50.50.60">
    <property type="entry name" value="FAD/NAD(P)-binding domain"/>
    <property type="match status" value="2"/>
</dbReference>
<feature type="transmembrane region" description="Helical" evidence="5">
    <location>
        <begin position="549"/>
        <end position="570"/>
    </location>
</feature>
<comment type="caution">
    <text evidence="6">The sequence shown here is derived from an EMBL/GenBank/DDBJ whole genome shotgun (WGS) entry which is preliminary data.</text>
</comment>
<evidence type="ECO:0000256" key="3">
    <source>
        <dbReference type="ARBA" id="ARBA00022827"/>
    </source>
</evidence>
<dbReference type="Pfam" id="PF00743">
    <property type="entry name" value="FMO-like"/>
    <property type="match status" value="1"/>
</dbReference>
<keyword evidence="2" id="KW-0285">Flavoprotein</keyword>
<dbReference type="OrthoDB" id="74360at2759"/>
<keyword evidence="4" id="KW-0560">Oxidoreductase</keyword>
<keyword evidence="5" id="KW-0472">Membrane</keyword>
<keyword evidence="5" id="KW-1133">Transmembrane helix</keyword>
<evidence type="ECO:0000256" key="4">
    <source>
        <dbReference type="ARBA" id="ARBA00023002"/>
    </source>
</evidence>
<dbReference type="InterPro" id="IPR020946">
    <property type="entry name" value="Flavin_mOase-like"/>
</dbReference>
<name>A0A8H5B753_9AGAR</name>
<dbReference type="PANTHER" id="PTHR42877">
    <property type="entry name" value="L-ORNITHINE N(5)-MONOOXYGENASE-RELATED"/>
    <property type="match status" value="1"/>
</dbReference>
<evidence type="ECO:0000256" key="2">
    <source>
        <dbReference type="ARBA" id="ARBA00022630"/>
    </source>
</evidence>
<accession>A0A8H5B753</accession>